<evidence type="ECO:0000313" key="1">
    <source>
        <dbReference type="EMBL" id="KAJ7018324.1"/>
    </source>
</evidence>
<protein>
    <submittedName>
        <fullName evidence="1">Uncharacterized protein</fullName>
    </submittedName>
</protein>
<dbReference type="AlphaFoldDB" id="A0AAD6WRJ9"/>
<evidence type="ECO:0000313" key="2">
    <source>
        <dbReference type="Proteomes" id="UP001218188"/>
    </source>
</evidence>
<sequence length="790" mass="87987">MELLVQTLLFACGSLFDPGSSFAQRRAAVSMVCRGWYHVVEDIGAFWSDYSITEDLDPDDLEQWAARAGRTPLHLHAVFEIVRLLPPPGGRLAVNTILIVVSPFLTLCQSLSVCAEDLISLPVVLDAMRATSFPLLLKLAIARIHVESTADVDPTLPMTNVFNAVFPQLTFLRLVNAIFCWADMCKFTHLTTLILHNISGNLAPTMGNIAVVLRSVPFLARLSARKLDCVRSTVEHGIVELTKLVSMDVQLDGCEAFADLLAGCSFPALHTLSVTLSNPIDSGLILRTELFETVHHFIGAGIAPGTKEAVKMYERMSDLRSLDVSSGSRRFLTPFMSKRGPSKSVLCPLLNDVTLCEIDMDDLKTCWLGLPLELFRLVLSLAFRFYFDDRDGYIRIRTSAMGVCRSWRDLIVYSGDYWSFYSPNTDKLFRDVNVWSSRFGSSLTDFRITFDPDRIVRRGRTTVEDVAAFVAHHVERNRSLHLDMEDDYSLPLLASSLLLAKAPHLRELGIRRSARFLTTRIRRPFPPIFCSFAAIPELRVLKLADFSFDWSQPLPFARLTVLVISKLTFDLAPTPEEFRSALISAPLLMFVSVRGVASRGGGTYNLAPFVMQFVTELDLCFCGEDGVASVISACTFPSLVVLSIDFHGPSDLDHLLKSRDSLSHVQQFHGSGLIYSSLRVPELFNSLKLVVAVYIFDGGRSLFDGLCSAHLDALNVACPSMSSLALSNVNYRELHAFVMSRVARGFTLDTLKVHYTDVVPRSGYFFDGIKDNVARFMLNPAFDWPATWVA</sequence>
<gene>
    <name evidence="1" type="ORF">C8F04DRAFT_1277854</name>
</gene>
<name>A0AAD6WRJ9_9AGAR</name>
<dbReference type="SUPFAM" id="SSF52047">
    <property type="entry name" value="RNI-like"/>
    <property type="match status" value="1"/>
</dbReference>
<reference evidence="1" key="1">
    <citation type="submission" date="2023-03" db="EMBL/GenBank/DDBJ databases">
        <title>Massive genome expansion in bonnet fungi (Mycena s.s.) driven by repeated elements and novel gene families across ecological guilds.</title>
        <authorList>
            <consortium name="Lawrence Berkeley National Laboratory"/>
            <person name="Harder C.B."/>
            <person name="Miyauchi S."/>
            <person name="Viragh M."/>
            <person name="Kuo A."/>
            <person name="Thoen E."/>
            <person name="Andreopoulos B."/>
            <person name="Lu D."/>
            <person name="Skrede I."/>
            <person name="Drula E."/>
            <person name="Henrissat B."/>
            <person name="Morin E."/>
            <person name="Kohler A."/>
            <person name="Barry K."/>
            <person name="LaButti K."/>
            <person name="Morin E."/>
            <person name="Salamov A."/>
            <person name="Lipzen A."/>
            <person name="Mereny Z."/>
            <person name="Hegedus B."/>
            <person name="Baldrian P."/>
            <person name="Stursova M."/>
            <person name="Weitz H."/>
            <person name="Taylor A."/>
            <person name="Grigoriev I.V."/>
            <person name="Nagy L.G."/>
            <person name="Martin F."/>
            <person name="Kauserud H."/>
        </authorList>
    </citation>
    <scope>NUCLEOTIDE SEQUENCE</scope>
    <source>
        <strain evidence="1">CBHHK200</strain>
    </source>
</reference>
<accession>A0AAD6WRJ9</accession>
<comment type="caution">
    <text evidence="1">The sequence shown here is derived from an EMBL/GenBank/DDBJ whole genome shotgun (WGS) entry which is preliminary data.</text>
</comment>
<organism evidence="1 2">
    <name type="scientific">Mycena alexandri</name>
    <dbReference type="NCBI Taxonomy" id="1745969"/>
    <lineage>
        <taxon>Eukaryota</taxon>
        <taxon>Fungi</taxon>
        <taxon>Dikarya</taxon>
        <taxon>Basidiomycota</taxon>
        <taxon>Agaricomycotina</taxon>
        <taxon>Agaricomycetes</taxon>
        <taxon>Agaricomycetidae</taxon>
        <taxon>Agaricales</taxon>
        <taxon>Marasmiineae</taxon>
        <taxon>Mycenaceae</taxon>
        <taxon>Mycena</taxon>
    </lineage>
</organism>
<proteinExistence type="predicted"/>
<dbReference type="Proteomes" id="UP001218188">
    <property type="component" value="Unassembled WGS sequence"/>
</dbReference>
<keyword evidence="2" id="KW-1185">Reference proteome</keyword>
<dbReference type="EMBL" id="JARJCM010000345">
    <property type="protein sequence ID" value="KAJ7018324.1"/>
    <property type="molecule type" value="Genomic_DNA"/>
</dbReference>